<evidence type="ECO:0000313" key="2">
    <source>
        <dbReference type="Proteomes" id="UP000002425"/>
    </source>
</evidence>
<protein>
    <submittedName>
        <fullName evidence="1">Uncharacterized protein</fullName>
    </submittedName>
</protein>
<evidence type="ECO:0000313" key="1">
    <source>
        <dbReference type="EMBL" id="ABE76266.1"/>
    </source>
</evidence>
<accession>Q1Q7S7</accession>
<sequence length="121" mass="13411">MVRVVRLFVSYQHDLPLRLKGGFMNKVSYKANELPSLSAAQEANLQRLAVLLDHDIDLSDMPEVTDWSSATRGSVVPSDSMVGASSVSPSIIARFQDRAKKTGGNYQDMINDALEEYLLDH</sequence>
<organism evidence="1 2">
    <name type="scientific">Psychrobacter cryohalolentis (strain ATCC BAA-1226 / DSM 17306 / VKM B-2378 / K5)</name>
    <dbReference type="NCBI Taxonomy" id="335284"/>
    <lineage>
        <taxon>Bacteria</taxon>
        <taxon>Pseudomonadati</taxon>
        <taxon>Pseudomonadota</taxon>
        <taxon>Gammaproteobacteria</taxon>
        <taxon>Moraxellales</taxon>
        <taxon>Moraxellaceae</taxon>
        <taxon>Psychrobacter</taxon>
    </lineage>
</organism>
<name>Q1Q7S7_PSYCK</name>
<dbReference type="KEGG" id="pcr:Pcryo_2489"/>
<proteinExistence type="predicted"/>
<dbReference type="EMBL" id="CP000324">
    <property type="protein sequence ID" value="ABE76266.1"/>
    <property type="molecule type" value="Genomic_DNA"/>
</dbReference>
<dbReference type="Proteomes" id="UP000002425">
    <property type="component" value="Plasmid 1"/>
</dbReference>
<dbReference type="AlphaFoldDB" id="Q1Q7S7"/>
<reference evidence="1" key="1">
    <citation type="submission" date="2006-03" db="EMBL/GenBank/DDBJ databases">
        <title>Complete sequence of Plasmid1 of Psychrobacter cryohalolentis K5.</title>
        <authorList>
            <consortium name="US DOE Joint Genome Institute"/>
            <person name="Copeland A."/>
            <person name="Lucas S."/>
            <person name="Lapidus A."/>
            <person name="Barry K."/>
            <person name="Detter J.C."/>
            <person name="Glavina del Rio T."/>
            <person name="Hammon N."/>
            <person name="Israni S."/>
            <person name="Dalin E."/>
            <person name="Tice H."/>
            <person name="Pitluck S."/>
            <person name="Brettin T."/>
            <person name="Bruce D."/>
            <person name="Han C."/>
            <person name="Tapia R."/>
            <person name="Sims D.R."/>
            <person name="Gilna P."/>
            <person name="Schmutz J."/>
            <person name="Larimer F."/>
            <person name="Land M."/>
            <person name="Hauser L."/>
            <person name="Kyrpides N."/>
            <person name="Kim E."/>
            <person name="Richardson P."/>
        </authorList>
    </citation>
    <scope>NUCLEOTIDE SEQUENCE [LARGE SCALE GENOMIC DNA]</scope>
    <source>
        <strain evidence="1">K5</strain>
        <plasmid evidence="1">1</plasmid>
    </source>
</reference>
<keyword evidence="1" id="KW-0614">Plasmid</keyword>
<dbReference type="HOGENOM" id="CLU_2036068_0_0_6"/>
<geneLocation type="plasmid" evidence="1 2">
    <name>1</name>
</geneLocation>
<gene>
    <name evidence="1" type="ORF">Pcryo_2489</name>
</gene>
<keyword evidence="2" id="KW-1185">Reference proteome</keyword>